<organism evidence="2 3">
    <name type="scientific">Pristionchus fissidentatus</name>
    <dbReference type="NCBI Taxonomy" id="1538716"/>
    <lineage>
        <taxon>Eukaryota</taxon>
        <taxon>Metazoa</taxon>
        <taxon>Ecdysozoa</taxon>
        <taxon>Nematoda</taxon>
        <taxon>Chromadorea</taxon>
        <taxon>Rhabditida</taxon>
        <taxon>Rhabditina</taxon>
        <taxon>Diplogasteromorpha</taxon>
        <taxon>Diplogasteroidea</taxon>
        <taxon>Neodiplogasteridae</taxon>
        <taxon>Pristionchus</taxon>
    </lineage>
</organism>
<feature type="non-terminal residue" evidence="2">
    <location>
        <position position="74"/>
    </location>
</feature>
<keyword evidence="3" id="KW-1185">Reference proteome</keyword>
<gene>
    <name evidence="2" type="ORF">PFISCL1PPCAC_5840</name>
</gene>
<evidence type="ECO:0000313" key="3">
    <source>
        <dbReference type="Proteomes" id="UP001432322"/>
    </source>
</evidence>
<evidence type="ECO:0000256" key="1">
    <source>
        <dbReference type="SAM" id="MobiDB-lite"/>
    </source>
</evidence>
<protein>
    <recommendedName>
        <fullName evidence="4">Ribosomal protein</fullName>
    </recommendedName>
</protein>
<dbReference type="EMBL" id="BTSY01000002">
    <property type="protein sequence ID" value="GMT14543.1"/>
    <property type="molecule type" value="Genomic_DNA"/>
</dbReference>
<evidence type="ECO:0000313" key="2">
    <source>
        <dbReference type="EMBL" id="GMT14543.1"/>
    </source>
</evidence>
<feature type="non-terminal residue" evidence="2">
    <location>
        <position position="1"/>
    </location>
</feature>
<sequence length="74" mass="8946">VPDRGIRYTKLSKRATKLRYSVHRRKVAYSQREEDDFCFHQVVRSQWRYPGRARTGPRPVRSTLSELARRNRRS</sequence>
<reference evidence="2" key="1">
    <citation type="submission" date="2023-10" db="EMBL/GenBank/DDBJ databases">
        <title>Genome assembly of Pristionchus species.</title>
        <authorList>
            <person name="Yoshida K."/>
            <person name="Sommer R.J."/>
        </authorList>
    </citation>
    <scope>NUCLEOTIDE SEQUENCE</scope>
    <source>
        <strain evidence="2">RS5133</strain>
    </source>
</reference>
<dbReference type="AlphaFoldDB" id="A0AAV5V8F5"/>
<feature type="region of interest" description="Disordered" evidence="1">
    <location>
        <begin position="50"/>
        <end position="74"/>
    </location>
</feature>
<name>A0AAV5V8F5_9BILA</name>
<evidence type="ECO:0008006" key="4">
    <source>
        <dbReference type="Google" id="ProtNLM"/>
    </source>
</evidence>
<proteinExistence type="predicted"/>
<comment type="caution">
    <text evidence="2">The sequence shown here is derived from an EMBL/GenBank/DDBJ whole genome shotgun (WGS) entry which is preliminary data.</text>
</comment>
<dbReference type="Proteomes" id="UP001432322">
    <property type="component" value="Unassembled WGS sequence"/>
</dbReference>
<accession>A0AAV5V8F5</accession>